<dbReference type="SUPFAM" id="SSF51695">
    <property type="entry name" value="PLC-like phosphodiesterases"/>
    <property type="match status" value="1"/>
</dbReference>
<dbReference type="OrthoDB" id="1058301at2759"/>
<dbReference type="GeneID" id="25976308"/>
<gene>
    <name evidence="3" type="ORF">CMQ_3230</name>
</gene>
<dbReference type="EMBL" id="GL629769">
    <property type="protein sequence ID" value="EFX03301.1"/>
    <property type="molecule type" value="Genomic_DNA"/>
</dbReference>
<name>F0XG86_GROCL</name>
<dbReference type="eggNOG" id="KOG2258">
    <property type="taxonomic scope" value="Eukaryota"/>
</dbReference>
<feature type="domain" description="GP-PDE" evidence="2">
    <location>
        <begin position="54"/>
        <end position="302"/>
    </location>
</feature>
<dbReference type="InParanoid" id="F0XG86"/>
<evidence type="ECO:0000313" key="4">
    <source>
        <dbReference type="Proteomes" id="UP000007796"/>
    </source>
</evidence>
<accession>F0XG86</accession>
<dbReference type="RefSeq" id="XP_014172783.1">
    <property type="nucleotide sequence ID" value="XM_014317308.1"/>
</dbReference>
<dbReference type="GO" id="GO:0006629">
    <property type="term" value="P:lipid metabolic process"/>
    <property type="evidence" value="ECO:0007669"/>
    <property type="project" value="InterPro"/>
</dbReference>
<keyword evidence="4" id="KW-1185">Reference proteome</keyword>
<dbReference type="PANTHER" id="PTHR43805">
    <property type="entry name" value="GLYCEROPHOSPHORYL DIESTER PHOSPHODIESTERASE"/>
    <property type="match status" value="1"/>
</dbReference>
<protein>
    <submittedName>
        <fullName evidence="3">Glycerophosphoryl diester phosphodiesterase family protein</fullName>
    </submittedName>
</protein>
<dbReference type="PROSITE" id="PS51704">
    <property type="entry name" value="GP_PDE"/>
    <property type="match status" value="1"/>
</dbReference>
<feature type="region of interest" description="Disordered" evidence="1">
    <location>
        <begin position="1"/>
        <end position="31"/>
    </location>
</feature>
<dbReference type="Pfam" id="PF03009">
    <property type="entry name" value="GDPD"/>
    <property type="match status" value="1"/>
</dbReference>
<dbReference type="InterPro" id="IPR017946">
    <property type="entry name" value="PLC-like_Pdiesterase_TIM-brl"/>
</dbReference>
<reference evidence="3 4" key="1">
    <citation type="journal article" date="2011" name="Proc. Natl. Acad. Sci. U.S.A.">
        <title>Genome and transcriptome analyses of the mountain pine beetle-fungal symbiont Grosmannia clavigera, a lodgepole pine pathogen.</title>
        <authorList>
            <person name="DiGuistini S."/>
            <person name="Wang Y."/>
            <person name="Liao N.Y."/>
            <person name="Taylor G."/>
            <person name="Tanguay P."/>
            <person name="Feau N."/>
            <person name="Henrissat B."/>
            <person name="Chan S.K."/>
            <person name="Hesse-Orce U."/>
            <person name="Alamouti S.M."/>
            <person name="Tsui C.K.M."/>
            <person name="Docking R.T."/>
            <person name="Levasseur A."/>
            <person name="Haridas S."/>
            <person name="Robertson G."/>
            <person name="Birol I."/>
            <person name="Holt R.A."/>
            <person name="Marra M.A."/>
            <person name="Hamelin R.C."/>
            <person name="Hirst M."/>
            <person name="Jones S.J.M."/>
            <person name="Bohlmann J."/>
            <person name="Breuil C."/>
        </authorList>
    </citation>
    <scope>NUCLEOTIDE SEQUENCE [LARGE SCALE GENOMIC DNA]</scope>
    <source>
        <strain evidence="4">kw1407 / UAMH 11150</strain>
    </source>
</reference>
<dbReference type="STRING" id="655863.F0XG86"/>
<dbReference type="HOGENOM" id="CLU_030006_1_1_1"/>
<dbReference type="InterPro" id="IPR030395">
    <property type="entry name" value="GP_PDE_dom"/>
</dbReference>
<dbReference type="Proteomes" id="UP000007796">
    <property type="component" value="Unassembled WGS sequence"/>
</dbReference>
<evidence type="ECO:0000259" key="2">
    <source>
        <dbReference type="PROSITE" id="PS51704"/>
    </source>
</evidence>
<dbReference type="PANTHER" id="PTHR43805:SF1">
    <property type="entry name" value="GP-PDE DOMAIN-CONTAINING PROTEIN"/>
    <property type="match status" value="1"/>
</dbReference>
<dbReference type="FunCoup" id="F0XG86">
    <property type="interactions" value="94"/>
</dbReference>
<evidence type="ECO:0000313" key="3">
    <source>
        <dbReference type="EMBL" id="EFX03301.1"/>
    </source>
</evidence>
<evidence type="ECO:0000256" key="1">
    <source>
        <dbReference type="SAM" id="MobiDB-lite"/>
    </source>
</evidence>
<dbReference type="Gene3D" id="3.20.20.190">
    <property type="entry name" value="Phosphatidylinositol (PI) phosphodiesterase"/>
    <property type="match status" value="1"/>
</dbReference>
<dbReference type="GO" id="GO:0008081">
    <property type="term" value="F:phosphoric diester hydrolase activity"/>
    <property type="evidence" value="ECO:0007669"/>
    <property type="project" value="InterPro"/>
</dbReference>
<proteinExistence type="predicted"/>
<organism evidence="4">
    <name type="scientific">Grosmannia clavigera (strain kw1407 / UAMH 11150)</name>
    <name type="common">Blue stain fungus</name>
    <name type="synonym">Graphiocladiella clavigera</name>
    <dbReference type="NCBI Taxonomy" id="655863"/>
    <lineage>
        <taxon>Eukaryota</taxon>
        <taxon>Fungi</taxon>
        <taxon>Dikarya</taxon>
        <taxon>Ascomycota</taxon>
        <taxon>Pezizomycotina</taxon>
        <taxon>Sordariomycetes</taxon>
        <taxon>Sordariomycetidae</taxon>
        <taxon>Ophiostomatales</taxon>
        <taxon>Ophiostomataceae</taxon>
        <taxon>Leptographium</taxon>
    </lineage>
</organism>
<dbReference type="AlphaFoldDB" id="F0XG86"/>
<feature type="compositionally biased region" description="Low complexity" evidence="1">
    <location>
        <begin position="1"/>
        <end position="15"/>
    </location>
</feature>
<sequence>MSLKMPSPDGNGLSPLPSPPPSPPLLSGGRPRLPASLAAFSPASLHGSSTATVPLNIAHRGFKARWPENSLAAFRAALDPTQGGAQAIETDVHLSRDGAVVLSHDPTLRRCFGRPERICDCDWAMLATLRTERLPGEPMARLADVLELLAEPANETAWVLLDIKRDDPPQELLQRVAETVEAAPGDWAGRIVLGCWQAVAMRICRELMPSLPVAYIGFSLSCAEALLAHHPDVVQVFNMEQHVLVGSRGARFVRAAQDELSPAGRHSVLAWTVNDPEWMEWSIRRGLDGVITDDPAAYDKVLRRRRSEAAQKKLLMVVDENTPLQTAGNETAVGPFPHPPASSTLTGFFIRRWARLYAWTGFVKGVAIVFNSIMWVRNGSWQTHLQKTLGQ</sequence>